<sequence length="288" mass="33763">MVVSTRNHIQRAYGSPERDRIQGAVGFNQALRKQYGFDPLRTKCKVYQHFGVPYRSGTRLISENNRDRRHFEPGEDPRSRPLLVETKDIYEMERILEEQDVYGRTMSWEALGYEAGLYVSGRTIERAMGTKDYRRCVACNKAWIFSKPTKKRVDWATLMKARYPTKYTWRKVRFSDESRAGHGPQGKLVIIRRKGERRSKEDAKKKVHVWGAAGYDFKSDLITYNIPSNRQDDPTREWKAQNGLKHYFNCASSLDLAIIENCFQPMKQHVRKYTHCEPDETQELLKEG</sequence>
<dbReference type="Proteomes" id="UP000504638">
    <property type="component" value="Unplaced"/>
</dbReference>
<dbReference type="RefSeq" id="XP_033537857.1">
    <property type="nucleotide sequence ID" value="XM_033682405.1"/>
</dbReference>
<gene>
    <name evidence="1 3" type="ORF">P152DRAFT_504951</name>
</gene>
<organism evidence="1">
    <name type="scientific">Eremomyces bilateralis CBS 781.70</name>
    <dbReference type="NCBI Taxonomy" id="1392243"/>
    <lineage>
        <taxon>Eukaryota</taxon>
        <taxon>Fungi</taxon>
        <taxon>Dikarya</taxon>
        <taxon>Ascomycota</taxon>
        <taxon>Pezizomycotina</taxon>
        <taxon>Dothideomycetes</taxon>
        <taxon>Dothideomycetes incertae sedis</taxon>
        <taxon>Eremomycetales</taxon>
        <taxon>Eremomycetaceae</taxon>
        <taxon>Eremomyces</taxon>
    </lineage>
</organism>
<proteinExistence type="predicted"/>
<dbReference type="InterPro" id="IPR036397">
    <property type="entry name" value="RNaseH_sf"/>
</dbReference>
<accession>A0A6G1GE93</accession>
<evidence type="ECO:0000313" key="3">
    <source>
        <dbReference type="RefSeq" id="XP_033537857.1"/>
    </source>
</evidence>
<evidence type="ECO:0008006" key="4">
    <source>
        <dbReference type="Google" id="ProtNLM"/>
    </source>
</evidence>
<dbReference type="GO" id="GO:0003676">
    <property type="term" value="F:nucleic acid binding"/>
    <property type="evidence" value="ECO:0007669"/>
    <property type="project" value="InterPro"/>
</dbReference>
<dbReference type="Gene3D" id="3.30.420.10">
    <property type="entry name" value="Ribonuclease H-like superfamily/Ribonuclease H"/>
    <property type="match status" value="2"/>
</dbReference>
<evidence type="ECO:0000313" key="2">
    <source>
        <dbReference type="Proteomes" id="UP000504638"/>
    </source>
</evidence>
<dbReference type="OrthoDB" id="3943628at2759"/>
<reference evidence="1 3" key="1">
    <citation type="submission" date="2020-01" db="EMBL/GenBank/DDBJ databases">
        <authorList>
            <consortium name="DOE Joint Genome Institute"/>
            <person name="Haridas S."/>
            <person name="Albert R."/>
            <person name="Binder M."/>
            <person name="Bloem J."/>
            <person name="Labutti K."/>
            <person name="Salamov A."/>
            <person name="Andreopoulos B."/>
            <person name="Baker S.E."/>
            <person name="Barry K."/>
            <person name="Bills G."/>
            <person name="Bluhm B.H."/>
            <person name="Cannon C."/>
            <person name="Castanera R."/>
            <person name="Culley D.E."/>
            <person name="Daum C."/>
            <person name="Ezra D."/>
            <person name="Gonzalez J.B."/>
            <person name="Henrissat B."/>
            <person name="Kuo A."/>
            <person name="Liang C."/>
            <person name="Lipzen A."/>
            <person name="Lutzoni F."/>
            <person name="Magnuson J."/>
            <person name="Mondo S."/>
            <person name="Nolan M."/>
            <person name="Ohm R."/>
            <person name="Pangilinan J."/>
            <person name="Park H.-J."/>
            <person name="Ramirez L."/>
            <person name="Alfaro M."/>
            <person name="Sun H."/>
            <person name="Tritt A."/>
            <person name="Yoshinaga Y."/>
            <person name="Zwiers L.-H."/>
            <person name="Turgeon B.G."/>
            <person name="Goodwin S.B."/>
            <person name="Spatafora J.W."/>
            <person name="Crous P.W."/>
            <person name="Grigoriev I.V."/>
        </authorList>
    </citation>
    <scope>NUCLEOTIDE SEQUENCE</scope>
    <source>
        <strain evidence="1 3">CBS 781.70</strain>
    </source>
</reference>
<name>A0A6G1GE93_9PEZI</name>
<protein>
    <recommendedName>
        <fullName evidence="4">Tc1-like transposase DDE domain-containing protein</fullName>
    </recommendedName>
</protein>
<dbReference type="EMBL" id="ML975150">
    <property type="protein sequence ID" value="KAF1816226.1"/>
    <property type="molecule type" value="Genomic_DNA"/>
</dbReference>
<dbReference type="AlphaFoldDB" id="A0A6G1GE93"/>
<reference evidence="3" key="2">
    <citation type="submission" date="2020-04" db="EMBL/GenBank/DDBJ databases">
        <authorList>
            <consortium name="NCBI Genome Project"/>
        </authorList>
    </citation>
    <scope>NUCLEOTIDE SEQUENCE</scope>
    <source>
        <strain evidence="3">CBS 781.70</strain>
    </source>
</reference>
<reference evidence="3" key="3">
    <citation type="submission" date="2025-04" db="UniProtKB">
        <authorList>
            <consortium name="RefSeq"/>
        </authorList>
    </citation>
    <scope>IDENTIFICATION</scope>
    <source>
        <strain evidence="3">CBS 781.70</strain>
    </source>
</reference>
<keyword evidence="2" id="KW-1185">Reference proteome</keyword>
<dbReference type="GeneID" id="54422975"/>
<evidence type="ECO:0000313" key="1">
    <source>
        <dbReference type="EMBL" id="KAF1816226.1"/>
    </source>
</evidence>